<reference evidence="2" key="1">
    <citation type="journal article" date="2019" name="Int. J. Syst. Evol. Microbiol.">
        <title>The Global Catalogue of Microorganisms (GCM) 10K type strain sequencing project: providing services to taxonomists for standard genome sequencing and annotation.</title>
        <authorList>
            <consortium name="The Broad Institute Genomics Platform"/>
            <consortium name="The Broad Institute Genome Sequencing Center for Infectious Disease"/>
            <person name="Wu L."/>
            <person name="Ma J."/>
        </authorList>
    </citation>
    <scope>NUCLEOTIDE SEQUENCE [LARGE SCALE GENOMIC DNA]</scope>
    <source>
        <strain evidence="2">CGMCC 1.14993</strain>
    </source>
</reference>
<comment type="caution">
    <text evidence="1">The sequence shown here is derived from an EMBL/GenBank/DDBJ whole genome shotgun (WGS) entry which is preliminary data.</text>
</comment>
<evidence type="ECO:0000313" key="2">
    <source>
        <dbReference type="Proteomes" id="UP000626244"/>
    </source>
</evidence>
<dbReference type="EMBL" id="BMHB01000001">
    <property type="protein sequence ID" value="GGI10261.1"/>
    <property type="molecule type" value="Genomic_DNA"/>
</dbReference>
<dbReference type="RefSeq" id="WP_088002939.1">
    <property type="nucleotide sequence ID" value="NZ_BMHB01000001.1"/>
</dbReference>
<dbReference type="Pfam" id="PF08812">
    <property type="entry name" value="YtxC"/>
    <property type="match status" value="1"/>
</dbReference>
<evidence type="ECO:0008006" key="3">
    <source>
        <dbReference type="Google" id="ProtNLM"/>
    </source>
</evidence>
<sequence length="277" mass="32734">MIEIFFNEPIDAAYVYDRLQKRLKNQSRPYFLRKHKMNTILITFPQNTEELIKSILVPTLVQFILLQKEDKWIQSILHTSFFYEEVEQQQIIPIAQSLLRGTRRSVPNQKKIRKSKQLITNAIVQYVKDGISFSFDSFITFRLKEYNKQLAYVCEIAIDEYKLENEYQNLIENLRQQVLKSDSLIPNVHIVYDGKFSVYDHLLLPISKELLREYGKGVKNREYIDNELIVPLAAIAPKRIHLYTATVDLALIVTLQNIFQERVHIHTLQDFTQEKSK</sequence>
<evidence type="ECO:0000313" key="1">
    <source>
        <dbReference type="EMBL" id="GGI10261.1"/>
    </source>
</evidence>
<dbReference type="AlphaFoldDB" id="A0A8J3EZL1"/>
<organism evidence="1 2">
    <name type="scientific">Gottfriedia solisilvae</name>
    <dbReference type="NCBI Taxonomy" id="1516104"/>
    <lineage>
        <taxon>Bacteria</taxon>
        <taxon>Bacillati</taxon>
        <taxon>Bacillota</taxon>
        <taxon>Bacilli</taxon>
        <taxon>Bacillales</taxon>
        <taxon>Bacillaceae</taxon>
        <taxon>Gottfriedia</taxon>
    </lineage>
</organism>
<protein>
    <recommendedName>
        <fullName evidence="3">Sporulation protein YtxC</fullName>
    </recommendedName>
</protein>
<dbReference type="OrthoDB" id="2986513at2"/>
<name>A0A8J3EZL1_9BACI</name>
<gene>
    <name evidence="1" type="ORF">GCM10007380_01900</name>
</gene>
<dbReference type="InterPro" id="IPR014199">
    <property type="entry name" value="Spore_YtxC"/>
</dbReference>
<proteinExistence type="predicted"/>
<keyword evidence="2" id="KW-1185">Reference proteome</keyword>
<accession>A0A8J3EZL1</accession>
<dbReference type="Proteomes" id="UP000626244">
    <property type="component" value="Unassembled WGS sequence"/>
</dbReference>